<evidence type="ECO:0000313" key="1">
    <source>
        <dbReference type="EMBL" id="RQW63395.1"/>
    </source>
</evidence>
<dbReference type="EMBL" id="RJVQ01000003">
    <property type="protein sequence ID" value="RQW63395.1"/>
    <property type="molecule type" value="Genomic_DNA"/>
</dbReference>
<accession>A0A3N9TIM5</accession>
<proteinExistence type="predicted"/>
<comment type="caution">
    <text evidence="1">The sequence shown here is derived from an EMBL/GenBank/DDBJ whole genome shotgun (WGS) entry which is preliminary data.</text>
</comment>
<protein>
    <submittedName>
        <fullName evidence="1">Transporter</fullName>
    </submittedName>
</protein>
<reference evidence="1 2" key="1">
    <citation type="submission" date="2018-11" db="EMBL/GenBank/DDBJ databases">
        <title>Vibrio LJC006 sp. nov., isolated from seawater during the bloom of the enteromorpha.</title>
        <authorList>
            <person name="Liang J."/>
        </authorList>
    </citation>
    <scope>NUCLEOTIDE SEQUENCE [LARGE SCALE GENOMIC DNA]</scope>
    <source>
        <strain evidence="1 2">LJC006</strain>
    </source>
</reference>
<dbReference type="OrthoDB" id="6488871at2"/>
<organism evidence="1 2">
    <name type="scientific">Vibrio viridaestus</name>
    <dbReference type="NCBI Taxonomy" id="2487322"/>
    <lineage>
        <taxon>Bacteria</taxon>
        <taxon>Pseudomonadati</taxon>
        <taxon>Pseudomonadota</taxon>
        <taxon>Gammaproteobacteria</taxon>
        <taxon>Vibrionales</taxon>
        <taxon>Vibrionaceae</taxon>
        <taxon>Vibrio</taxon>
    </lineage>
</organism>
<dbReference type="RefSeq" id="WP_124936859.1">
    <property type="nucleotide sequence ID" value="NZ_RJVQ01000003.1"/>
</dbReference>
<evidence type="ECO:0000313" key="2">
    <source>
        <dbReference type="Proteomes" id="UP000281112"/>
    </source>
</evidence>
<keyword evidence="2" id="KW-1185">Reference proteome</keyword>
<dbReference type="AlphaFoldDB" id="A0A3N9TIM5"/>
<sequence>MSEPNHSVVFDYTTFLGTSSQKKWTFVDAFHFFSASDELEQNPDDSEQNELEVRLWTKALNVLSSRKSDEANLLALISIAKSEGIEELKLLMPYDLEPDQLTSIRKHSKDIVSDSEHDELFIML</sequence>
<name>A0A3N9TIM5_9VIBR</name>
<gene>
    <name evidence="1" type="ORF">EES38_09100</name>
</gene>
<dbReference type="Proteomes" id="UP000281112">
    <property type="component" value="Unassembled WGS sequence"/>
</dbReference>